<feature type="compositionally biased region" description="Low complexity" evidence="5">
    <location>
        <begin position="380"/>
        <end position="394"/>
    </location>
</feature>
<dbReference type="PANTHER" id="PTHR45825:SF11">
    <property type="entry name" value="ALPHA AMYLASE DOMAIN-CONTAINING PROTEIN"/>
    <property type="match status" value="1"/>
</dbReference>
<gene>
    <name evidence="7" type="ORF">CYY_003097</name>
</gene>
<evidence type="ECO:0000256" key="5">
    <source>
        <dbReference type="SAM" id="MobiDB-lite"/>
    </source>
</evidence>
<evidence type="ECO:0000256" key="2">
    <source>
        <dbReference type="ARBA" id="ARBA00022676"/>
    </source>
</evidence>
<dbReference type="GO" id="GO:0005975">
    <property type="term" value="P:carbohydrate metabolic process"/>
    <property type="evidence" value="ECO:0007669"/>
    <property type="project" value="InterPro"/>
</dbReference>
<evidence type="ECO:0000313" key="8">
    <source>
        <dbReference type="Proteomes" id="UP000695562"/>
    </source>
</evidence>
<accession>A0A8J4PYZ9</accession>
<reference evidence="7" key="1">
    <citation type="submission" date="2020-01" db="EMBL/GenBank/DDBJ databases">
        <title>Development of genomics and gene disruption for Polysphondylium violaceum indicates a role for the polyketide synthase stlB in stalk morphogenesis.</title>
        <authorList>
            <person name="Narita B."/>
            <person name="Kawabe Y."/>
            <person name="Kin K."/>
            <person name="Saito T."/>
            <person name="Gibbs R."/>
            <person name="Kuspa A."/>
            <person name="Muzny D."/>
            <person name="Queller D."/>
            <person name="Richards S."/>
            <person name="Strassman J."/>
            <person name="Sucgang R."/>
            <person name="Worley K."/>
            <person name="Schaap P."/>
        </authorList>
    </citation>
    <scope>NUCLEOTIDE SEQUENCE</scope>
    <source>
        <strain evidence="7">QSvi11</strain>
    </source>
</reference>
<dbReference type="OrthoDB" id="10263625at2759"/>
<dbReference type="InterPro" id="IPR006047">
    <property type="entry name" value="GH13_cat_dom"/>
</dbReference>
<feature type="compositionally biased region" description="Low complexity" evidence="5">
    <location>
        <begin position="647"/>
        <end position="657"/>
    </location>
</feature>
<evidence type="ECO:0000259" key="6">
    <source>
        <dbReference type="SMART" id="SM00642"/>
    </source>
</evidence>
<feature type="region of interest" description="Disordered" evidence="5">
    <location>
        <begin position="524"/>
        <end position="657"/>
    </location>
</feature>
<name>A0A8J4PYZ9_9MYCE</name>
<dbReference type="CDD" id="cd03791">
    <property type="entry name" value="GT5_Glycogen_synthase_DULL1-like"/>
    <property type="match status" value="1"/>
</dbReference>
<feature type="domain" description="Glycosyl hydrolase family 13 catalytic" evidence="6">
    <location>
        <begin position="1165"/>
        <end position="1571"/>
    </location>
</feature>
<evidence type="ECO:0000256" key="3">
    <source>
        <dbReference type="ARBA" id="ARBA00022679"/>
    </source>
</evidence>
<feature type="compositionally biased region" description="Low complexity" evidence="5">
    <location>
        <begin position="302"/>
        <end position="311"/>
    </location>
</feature>
<dbReference type="Gene3D" id="3.20.20.80">
    <property type="entry name" value="Glycosidases"/>
    <property type="match status" value="2"/>
</dbReference>
<feature type="region of interest" description="Disordered" evidence="5">
    <location>
        <begin position="721"/>
        <end position="756"/>
    </location>
</feature>
<feature type="compositionally biased region" description="Polar residues" evidence="5">
    <location>
        <begin position="525"/>
        <end position="606"/>
    </location>
</feature>
<dbReference type="Proteomes" id="UP000695562">
    <property type="component" value="Unassembled WGS sequence"/>
</dbReference>
<feature type="compositionally biased region" description="Polar residues" evidence="5">
    <location>
        <begin position="341"/>
        <end position="351"/>
    </location>
</feature>
<dbReference type="Pfam" id="PF08323">
    <property type="entry name" value="Glyco_transf_5"/>
    <property type="match status" value="1"/>
</dbReference>
<dbReference type="PANTHER" id="PTHR45825">
    <property type="entry name" value="GRANULE-BOUND STARCH SYNTHASE 1, CHLOROPLASTIC/AMYLOPLASTIC"/>
    <property type="match status" value="1"/>
</dbReference>
<protein>
    <recommendedName>
        <fullName evidence="6">Glycosyl hydrolase family 13 catalytic domain-containing protein</fullName>
    </recommendedName>
</protein>
<evidence type="ECO:0000256" key="1">
    <source>
        <dbReference type="ARBA" id="ARBA00004602"/>
    </source>
</evidence>
<feature type="compositionally biased region" description="Low complexity" evidence="5">
    <location>
        <begin position="33"/>
        <end position="42"/>
    </location>
</feature>
<dbReference type="EMBL" id="AJWJ01000093">
    <property type="protein sequence ID" value="KAF2075592.1"/>
    <property type="molecule type" value="Genomic_DNA"/>
</dbReference>
<dbReference type="GO" id="GO:0016757">
    <property type="term" value="F:glycosyltransferase activity"/>
    <property type="evidence" value="ECO:0007669"/>
    <property type="project" value="UniProtKB-KW"/>
</dbReference>
<keyword evidence="4" id="KW-0035">Amyloplast</keyword>
<evidence type="ECO:0000313" key="7">
    <source>
        <dbReference type="EMBL" id="KAF2075592.1"/>
    </source>
</evidence>
<feature type="region of interest" description="Disordered" evidence="5">
    <location>
        <begin position="302"/>
        <end position="394"/>
    </location>
</feature>
<sequence>MENIEELLQQLILQDDTYQLEKLGVDDEKKRSSQAASASASSTPPSGVKLNISSPSSRDEFNKVKVPISMALLDHLNALKSLPSSSPSSPNITSLSSPPPSTSQQQQSSTNTSDKNSSDDKSNTGTTTTTTPASPSVEYDKKVALINELVEKIISKYITPTVLYDAQGQKISSIDDDLTIDFQFPFNHDENPLVSDILNSYDTKREEEEQEEAMALNDPSRSPSNVFGPLKVKSESNASHRTCYRVNWKSLIVKLHQSILLSGLYQNLLKKISNENTSSQLDSSQTLFQTLKDPKLSKQVSLSSSSLLMKPASKEDPGVESNKNSPKMASAAAAVIEETRSTPTTPGNTSPMLKKGETNILDSPKKTNISGNAPGTPGKSSQQQSVTGSSSSSNFSLSALMAGQTKDAPPALKELAERSMKIDQNKFGIQVPASSSQPPMYPNNPNMNKLPSSYETDPILLPDGSEFSNARVVLPSTPTSSSASSSIPIFNVGSSGAPTSLAQSPSPSSMPIQMPASSMPIPLSGPSQSIGSNLFSPPTNPLSTSFGAPPRFSTSPYQTQPQQISSGMPPTRLTESFFPTSSSRGPPSYDGNVNSTPTIQIPQTQNLASSSMMSVSPSPSSLLTSNPLSLSGSFNRPSSMGTTNQFPPNIELNPISINNINSAPTQQQQQSNASSLTSMTASPSNIASGVNVLNLSGNVLPQQPIPQVSPQMPAIDTMVPASSSFKATPPQSSSASSSANGSAVSNQSKSSTVQSLNKPITGLSDVQFPEWLDITIYWNKSNNYLLVDENSAAEKDISNGINIEVRSLILAERSGGRLDHLLEAKLISLINQHLLSIIESKTVPWIEAIYNNWIKSVNVHYFSEISRKLSSTVTTFNSHLWNSRKYNAFLDRIVNLKRHYPGFKTPQDHVQVTSKGAPIPLQLTSQKEEQEMKKIIKQLEQDILYLISIQHQSSLKHLERLLIGLMGHTSTEARQSSVRLLNVIYDSHSWQFDEPLKPVIRVIGDAFHVEIELESPLPEEVLKRVHILTVVPSSQRISNLIHNSSAAGTQSIKTKQQHRNRYLHGVNSTLFTRHKPKVEGNKLYVDLPSFYRAGYYDWRIVELTSNGTYVPFDYSSFKLKTLASRITSPQSNSATTANPDASSENEFIQGRFIVHPKLREEIMHEVWVDLNDSVWDPSRGDMVKKGNLQNLIDSLDNFYQDGVTTLYVMGVLEKLPNNQPLCPTDRDLPNRSLGGTALFNQMMNKAKQLGIKIVIDSTTRLSSKAAHRKYNGVICHTLDNNGQLCRLEGTDSSEFTWSDCVMMNMRKQSVWEMFVQETLLWGERGVDGIRIDSAHTCPLIFRSNLDELYRLDSDDLPHYSNQQIFEGEIVMKPSEEGKNFGYWGTTPPSPKHSTPFYPNPVFIKMTREVWNRFPQFVFLAEVYWERELHSIISGLVPYSSAIPKALASVFDKGISKDGIVFDLRQRNSVKTLYDYYEMRMSTYPQNSIILFPSSTHHSPYPLSIYNAGAWAAVDMLYFLPEIPITYIGEQFGWYYHVDIHTSRVKVGMSSTPYQLQYPQIRGHYAHRINLRKTHALLRRGGMIPLLCYHQNGWHDRVFGFARFSGNEIAIIAINFDNHDTEFYVDCSPLAKIATQDTIYRMVDLINPNNPPQYLSLNEFLYEKHFVLVPGYSSICWGVYHQVSSPAAMRVLYEHSMTRLKQLLADDVDPSNNLIYSLIKNSIGNVNDFGKALTDILSNLSGHTEKTFSSFIQNVLYHLTRTHMEGYKILSYLEVLSKRTNIQRIPSICKETLQHNILGPIVFITPEIGRFSTVGGVGVMLDELTRSLQLLGCEIHIISPYYNYGKGGRTGYLEKEEGIKWKRNVLTYVGPDRVEVGVHEGIDKGIHLHFLHHFEYFPTPYNAGSPIHQLKTIVLFAKASLELLCQIRVLPSVIVTNDWFCGLVPGYAKSGAFGTTFNGTTLFHLVHNLEEAYQGRIYPDGGQDDLNWIHHLHRDLIVDPSCNQLCLNASRCALLTSNNWGTVSKSYLYDLLRTSHLANLLHRFPQAFAHSNGIRVRERKELMEKVSKDHWSAKEELQKKYFNSVDRTIPVFSFVGRIVLQKGVHLILNAVRELIQYYQGKIQILVGGMANMKDPYAASCAWSMQALCKQFPNSFWADPDSFFSDGPLVNLGSDFGLMPSLFEPSGVVQQEYFVAGTPVIAFKTGGLKDTVFEYSTTDESGNGFTFEAHKHTDYVQAIHRSYNIYQNPHHYQTIRQKASESVLDMSVVAEAWAKEFSRMRRSIWADQNLVQEYSQKLLNDSK</sequence>
<feature type="compositionally biased region" description="Low complexity" evidence="5">
    <location>
        <begin position="731"/>
        <end position="748"/>
    </location>
</feature>
<dbReference type="Pfam" id="PF00534">
    <property type="entry name" value="Glycos_transf_1"/>
    <property type="match status" value="1"/>
</dbReference>
<dbReference type="InterPro" id="IPR013534">
    <property type="entry name" value="Starch_synth_cat_dom"/>
</dbReference>
<dbReference type="SMART" id="SM00642">
    <property type="entry name" value="Aamy"/>
    <property type="match status" value="1"/>
</dbReference>
<keyword evidence="8" id="KW-1185">Reference proteome</keyword>
<dbReference type="InterPro" id="IPR017853">
    <property type="entry name" value="GH"/>
</dbReference>
<comment type="subcellular location">
    <subcellularLocation>
        <location evidence="1">Plastid</location>
        <location evidence="1">Amyloplast</location>
    </subcellularLocation>
</comment>
<feature type="compositionally biased region" description="Low complexity" evidence="5">
    <location>
        <begin position="607"/>
        <end position="633"/>
    </location>
</feature>
<dbReference type="SUPFAM" id="SSF53756">
    <property type="entry name" value="UDP-Glycosyltransferase/glycogen phosphorylase"/>
    <property type="match status" value="1"/>
</dbReference>
<keyword evidence="2" id="KW-0328">Glycosyltransferase</keyword>
<feature type="compositionally biased region" description="Polar residues" evidence="5">
    <location>
        <begin position="634"/>
        <end position="646"/>
    </location>
</feature>
<dbReference type="InterPro" id="IPR001296">
    <property type="entry name" value="Glyco_trans_1"/>
</dbReference>
<evidence type="ECO:0000256" key="4">
    <source>
        <dbReference type="ARBA" id="ARBA00023234"/>
    </source>
</evidence>
<feature type="region of interest" description="Disordered" evidence="5">
    <location>
        <begin position="82"/>
        <end position="135"/>
    </location>
</feature>
<dbReference type="SUPFAM" id="SSF51445">
    <property type="entry name" value="(Trans)glycosidases"/>
    <property type="match status" value="1"/>
</dbReference>
<keyword evidence="3" id="KW-0808">Transferase</keyword>
<proteinExistence type="predicted"/>
<keyword evidence="4" id="KW-0934">Plastid</keyword>
<feature type="compositionally biased region" description="Low complexity" evidence="5">
    <location>
        <begin position="82"/>
        <end position="115"/>
    </location>
</feature>
<organism evidence="7 8">
    <name type="scientific">Polysphondylium violaceum</name>
    <dbReference type="NCBI Taxonomy" id="133409"/>
    <lineage>
        <taxon>Eukaryota</taxon>
        <taxon>Amoebozoa</taxon>
        <taxon>Evosea</taxon>
        <taxon>Eumycetozoa</taxon>
        <taxon>Dictyostelia</taxon>
        <taxon>Dictyosteliales</taxon>
        <taxon>Dictyosteliaceae</taxon>
        <taxon>Polysphondylium</taxon>
    </lineage>
</organism>
<feature type="region of interest" description="Disordered" evidence="5">
    <location>
        <begin position="24"/>
        <end position="61"/>
    </location>
</feature>
<feature type="compositionally biased region" description="Polar residues" evidence="5">
    <location>
        <begin position="721"/>
        <end position="730"/>
    </location>
</feature>
<comment type="caution">
    <text evidence="7">The sequence shown here is derived from an EMBL/GenBank/DDBJ whole genome shotgun (WGS) entry which is preliminary data.</text>
</comment>
<dbReference type="Gene3D" id="3.40.50.2000">
    <property type="entry name" value="Glycogen Phosphorylase B"/>
    <property type="match status" value="2"/>
</dbReference>